<dbReference type="STRING" id="838561.P344_04850"/>
<protein>
    <submittedName>
        <fullName evidence="1">Uncharacterized protein</fullName>
    </submittedName>
</protein>
<dbReference type="HOGENOM" id="CLU_754214_0_0_14"/>
<reference evidence="1 2" key="1">
    <citation type="submission" date="2013-09" db="EMBL/GenBank/DDBJ databases">
        <title>Complete genome sequence of Spiroplasma mirum suckling mouse cataract agent.</title>
        <authorList>
            <person name="Landry C.A."/>
            <person name="Bastian F.O."/>
            <person name="Thune R.L."/>
        </authorList>
    </citation>
    <scope>NUCLEOTIDE SEQUENCE [LARGE SCALE GENOMIC DNA]</scope>
    <source>
        <strain evidence="1 2">SMCA</strain>
    </source>
</reference>
<dbReference type="KEGG" id="smia:P344_04850"/>
<gene>
    <name evidence="1" type="ORF">P344_04850</name>
</gene>
<dbReference type="PATRIC" id="fig|838561.3.peg.930"/>
<dbReference type="KEGG" id="smir:SMM_0807"/>
<proteinExistence type="predicted"/>
<organism evidence="1 2">
    <name type="scientific">Spiroplasma mirum ATCC 29335</name>
    <dbReference type="NCBI Taxonomy" id="838561"/>
    <lineage>
        <taxon>Bacteria</taxon>
        <taxon>Bacillati</taxon>
        <taxon>Mycoplasmatota</taxon>
        <taxon>Mollicutes</taxon>
        <taxon>Entomoplasmatales</taxon>
        <taxon>Spiroplasmataceae</taxon>
        <taxon>Spiroplasma</taxon>
    </lineage>
</organism>
<evidence type="ECO:0000313" key="2">
    <source>
        <dbReference type="Proteomes" id="UP000019260"/>
    </source>
</evidence>
<accession>W0GRN2</accession>
<dbReference type="EMBL" id="CP006720">
    <property type="protein sequence ID" value="AHI58292.1"/>
    <property type="molecule type" value="Genomic_DNA"/>
</dbReference>
<evidence type="ECO:0000313" key="1">
    <source>
        <dbReference type="EMBL" id="AHI58292.1"/>
    </source>
</evidence>
<name>W0GRN2_9MOLU</name>
<dbReference type="Proteomes" id="UP000019260">
    <property type="component" value="Chromosome"/>
</dbReference>
<dbReference type="RefSeq" id="WP_025317562.1">
    <property type="nucleotide sequence ID" value="NZ_CP002082.1"/>
</dbReference>
<dbReference type="AlphaFoldDB" id="W0GRN2"/>
<sequence>MQKVQGINQTTLNVLKESNLLIVSYSKLPNNGVPHELDITLNAYQTLDYTGIATIKLMAKTSKTDITNDRENYTTYGNIISTSVNLSPLIKALKQIKQTNPVILSAINDLRVIVSTTLKLPQDDLVAHDIAITVNANGSQDYMGTANILVLMVYPKTDITNWNQDLTSLSVVIEPDVNTRELFDALKNVVALNPQLKNITLPGVSITTESKLINDNQLHKINIIIDANNAANYKGKTTLTLLIKATTIDLISYFSGNYSQDGTFTIKSTSQDELVKAISTDPNINSVLKNDVHVKGIIVLTLDRVLTTGQGILINIKIDGTNIINYFNSANIKLMVMIPKNSLIVNVLSGILPASSKNRRMGYCRTV</sequence>
<keyword evidence="2" id="KW-1185">Reference proteome</keyword>